<proteinExistence type="predicted"/>
<evidence type="ECO:0000313" key="2">
    <source>
        <dbReference type="EMBL" id="KAH1057208.1"/>
    </source>
</evidence>
<comment type="caution">
    <text evidence="2">The sequence shown here is derived from an EMBL/GenBank/DDBJ whole genome shotgun (WGS) entry which is preliminary data.</text>
</comment>
<dbReference type="Proteomes" id="UP000828251">
    <property type="component" value="Unassembled WGS sequence"/>
</dbReference>
<sequence length="58" mass="6616">MANEIENMSEKEDDMVENRGAMQGKKVAKIESAMSDVLTRVEDTEDFLEEIKFEMGES</sequence>
<dbReference type="AlphaFoldDB" id="A0A9D3UTR6"/>
<protein>
    <submittedName>
        <fullName evidence="2">Uncharacterized protein</fullName>
    </submittedName>
</protein>
<name>A0A9D3UTR6_9ROSI</name>
<reference evidence="2 3" key="1">
    <citation type="journal article" date="2021" name="Plant Biotechnol. J.">
        <title>Multi-omics assisted identification of the key and species-specific regulatory components of drought-tolerant mechanisms in Gossypium stocksii.</title>
        <authorList>
            <person name="Yu D."/>
            <person name="Ke L."/>
            <person name="Zhang D."/>
            <person name="Wu Y."/>
            <person name="Sun Y."/>
            <person name="Mei J."/>
            <person name="Sun J."/>
            <person name="Sun Y."/>
        </authorList>
    </citation>
    <scope>NUCLEOTIDE SEQUENCE [LARGE SCALE GENOMIC DNA]</scope>
    <source>
        <strain evidence="3">cv. E1</strain>
        <tissue evidence="2">Leaf</tissue>
    </source>
</reference>
<keyword evidence="3" id="KW-1185">Reference proteome</keyword>
<organism evidence="2 3">
    <name type="scientific">Gossypium stocksii</name>
    <dbReference type="NCBI Taxonomy" id="47602"/>
    <lineage>
        <taxon>Eukaryota</taxon>
        <taxon>Viridiplantae</taxon>
        <taxon>Streptophyta</taxon>
        <taxon>Embryophyta</taxon>
        <taxon>Tracheophyta</taxon>
        <taxon>Spermatophyta</taxon>
        <taxon>Magnoliopsida</taxon>
        <taxon>eudicotyledons</taxon>
        <taxon>Gunneridae</taxon>
        <taxon>Pentapetalae</taxon>
        <taxon>rosids</taxon>
        <taxon>malvids</taxon>
        <taxon>Malvales</taxon>
        <taxon>Malvaceae</taxon>
        <taxon>Malvoideae</taxon>
        <taxon>Gossypium</taxon>
    </lineage>
</organism>
<evidence type="ECO:0000256" key="1">
    <source>
        <dbReference type="SAM" id="MobiDB-lite"/>
    </source>
</evidence>
<dbReference type="EMBL" id="JAIQCV010000010">
    <property type="protein sequence ID" value="KAH1057208.1"/>
    <property type="molecule type" value="Genomic_DNA"/>
</dbReference>
<feature type="region of interest" description="Disordered" evidence="1">
    <location>
        <begin position="1"/>
        <end position="27"/>
    </location>
</feature>
<gene>
    <name evidence="2" type="ORF">J1N35_035273</name>
</gene>
<evidence type="ECO:0000313" key="3">
    <source>
        <dbReference type="Proteomes" id="UP000828251"/>
    </source>
</evidence>
<accession>A0A9D3UTR6</accession>